<feature type="chain" id="PRO_5021924779" evidence="5">
    <location>
        <begin position="31"/>
        <end position="258"/>
    </location>
</feature>
<proteinExistence type="inferred from homology"/>
<feature type="signal peptide" evidence="5">
    <location>
        <begin position="1"/>
        <end position="30"/>
    </location>
</feature>
<keyword evidence="2 4" id="KW-0479">Metal-binding</keyword>
<gene>
    <name evidence="6" type="primary">modA</name>
    <name evidence="6" type="ORF">FO440_04455</name>
</gene>
<feature type="binding site" evidence="4">
    <location>
        <position position="67"/>
    </location>
    <ligand>
        <name>molybdate</name>
        <dbReference type="ChEBI" id="CHEBI:36264"/>
    </ligand>
</feature>
<evidence type="ECO:0000256" key="1">
    <source>
        <dbReference type="ARBA" id="ARBA00009175"/>
    </source>
</evidence>
<evidence type="ECO:0000313" key="7">
    <source>
        <dbReference type="Proteomes" id="UP000318733"/>
    </source>
</evidence>
<dbReference type="OrthoDB" id="9785015at2"/>
<evidence type="ECO:0000256" key="3">
    <source>
        <dbReference type="ARBA" id="ARBA00022729"/>
    </source>
</evidence>
<keyword evidence="3 5" id="KW-0732">Signal</keyword>
<keyword evidence="4" id="KW-0500">Molybdenum</keyword>
<sequence length="258" mass="28494">MNFRAYFAGPIKRVSLLLSFCLFACMASYAQSLKVAAAANLQSIITVLQKDFKQKTNIDIDPIVGSSGKLVAQIKNGAPFDVFLSADMSFPDALYKDGFSAKAPVVYALGNLVICSATNIGFENWERTMLTPRIKKIAIANPSVAPYGLAAEELLKKKGVLDNVKSKMVYGESISQVNTYITTGVVDVGFTTQALVKDPANKTTLFWKLIDPKTYTPIQQGMVILKHGETNPDAEKFYRYILSEDAKKIFEQYGYRVQ</sequence>
<comment type="similarity">
    <text evidence="1">Belongs to the bacterial solute-binding protein ModA family.</text>
</comment>
<dbReference type="AlphaFoldDB" id="A0A556MUH7"/>
<organism evidence="6 7">
    <name type="scientific">Mucilaginibacter corticis</name>
    <dbReference type="NCBI Taxonomy" id="2597670"/>
    <lineage>
        <taxon>Bacteria</taxon>
        <taxon>Pseudomonadati</taxon>
        <taxon>Bacteroidota</taxon>
        <taxon>Sphingobacteriia</taxon>
        <taxon>Sphingobacteriales</taxon>
        <taxon>Sphingobacteriaceae</taxon>
        <taxon>Mucilaginibacter</taxon>
    </lineage>
</organism>
<evidence type="ECO:0000256" key="5">
    <source>
        <dbReference type="SAM" id="SignalP"/>
    </source>
</evidence>
<dbReference type="PANTHER" id="PTHR30632">
    <property type="entry name" value="MOLYBDATE-BINDING PERIPLASMIC PROTEIN"/>
    <property type="match status" value="1"/>
</dbReference>
<dbReference type="CDD" id="cd13539">
    <property type="entry name" value="PBP2_AvModA"/>
    <property type="match status" value="1"/>
</dbReference>
<feature type="binding site" evidence="4">
    <location>
        <position position="174"/>
    </location>
    <ligand>
        <name>molybdate</name>
        <dbReference type="ChEBI" id="CHEBI:36264"/>
    </ligand>
</feature>
<accession>A0A556MUH7</accession>
<dbReference type="PANTHER" id="PTHR30632:SF14">
    <property type="entry name" value="TUNGSTATE_MOLYBDATE_CHROMATE-BINDING PROTEIN MODA"/>
    <property type="match status" value="1"/>
</dbReference>
<dbReference type="RefSeq" id="WP_144247014.1">
    <property type="nucleotide sequence ID" value="NZ_VLPK01000001.1"/>
</dbReference>
<dbReference type="PIRSF" id="PIRSF004846">
    <property type="entry name" value="ModA"/>
    <property type="match status" value="1"/>
</dbReference>
<dbReference type="GO" id="GO:0015689">
    <property type="term" value="P:molybdate ion transport"/>
    <property type="evidence" value="ECO:0007669"/>
    <property type="project" value="InterPro"/>
</dbReference>
<name>A0A556MUH7_9SPHI</name>
<dbReference type="GO" id="GO:0030973">
    <property type="term" value="F:molybdate ion binding"/>
    <property type="evidence" value="ECO:0007669"/>
    <property type="project" value="InterPro"/>
</dbReference>
<dbReference type="GO" id="GO:0046872">
    <property type="term" value="F:metal ion binding"/>
    <property type="evidence" value="ECO:0007669"/>
    <property type="project" value="UniProtKB-KW"/>
</dbReference>
<reference evidence="6 7" key="1">
    <citation type="submission" date="2019-07" db="EMBL/GenBank/DDBJ databases">
        <authorList>
            <person name="Huq M.A."/>
        </authorList>
    </citation>
    <scope>NUCLEOTIDE SEQUENCE [LARGE SCALE GENOMIC DNA]</scope>
    <source>
        <strain evidence="6 7">MAH-19</strain>
    </source>
</reference>
<dbReference type="EMBL" id="VLPK01000001">
    <property type="protein sequence ID" value="TSJ43448.1"/>
    <property type="molecule type" value="Genomic_DNA"/>
</dbReference>
<evidence type="ECO:0000256" key="4">
    <source>
        <dbReference type="PIRSR" id="PIRSR004846-1"/>
    </source>
</evidence>
<dbReference type="InterPro" id="IPR044084">
    <property type="entry name" value="AvModA-like_subst-bd"/>
</dbReference>
<dbReference type="Pfam" id="PF13531">
    <property type="entry name" value="SBP_bac_11"/>
    <property type="match status" value="1"/>
</dbReference>
<dbReference type="InterPro" id="IPR050682">
    <property type="entry name" value="ModA/WtpA"/>
</dbReference>
<protein>
    <submittedName>
        <fullName evidence="6">Molybdate ABC transporter substrate-binding protein</fullName>
    </submittedName>
</protein>
<dbReference type="SUPFAM" id="SSF53850">
    <property type="entry name" value="Periplasmic binding protein-like II"/>
    <property type="match status" value="1"/>
</dbReference>
<dbReference type="Proteomes" id="UP000318733">
    <property type="component" value="Unassembled WGS sequence"/>
</dbReference>
<dbReference type="NCBIfam" id="TIGR01256">
    <property type="entry name" value="modA"/>
    <property type="match status" value="1"/>
</dbReference>
<evidence type="ECO:0000313" key="6">
    <source>
        <dbReference type="EMBL" id="TSJ43448.1"/>
    </source>
</evidence>
<dbReference type="InterPro" id="IPR005950">
    <property type="entry name" value="ModA"/>
</dbReference>
<comment type="caution">
    <text evidence="6">The sequence shown here is derived from an EMBL/GenBank/DDBJ whole genome shotgun (WGS) entry which is preliminary data.</text>
</comment>
<keyword evidence="7" id="KW-1185">Reference proteome</keyword>
<evidence type="ECO:0000256" key="2">
    <source>
        <dbReference type="ARBA" id="ARBA00022723"/>
    </source>
</evidence>
<dbReference type="Gene3D" id="3.40.190.10">
    <property type="entry name" value="Periplasmic binding protein-like II"/>
    <property type="match status" value="2"/>
</dbReference>